<evidence type="ECO:0000313" key="2">
    <source>
        <dbReference type="Proteomes" id="UP001199424"/>
    </source>
</evidence>
<organism evidence="1 2">
    <name type="scientific">Hominenteromicrobium mulieris</name>
    <dbReference type="NCBI Taxonomy" id="2885357"/>
    <lineage>
        <taxon>Bacteria</taxon>
        <taxon>Bacillati</taxon>
        <taxon>Bacillota</taxon>
        <taxon>Clostridia</taxon>
        <taxon>Eubacteriales</taxon>
        <taxon>Oscillospiraceae</taxon>
        <taxon>Hominenteromicrobium</taxon>
    </lineage>
</organism>
<accession>A0AAE3DI59</accession>
<dbReference type="AlphaFoldDB" id="A0AAE3DI59"/>
<dbReference type="EMBL" id="JAJEQC010000003">
    <property type="protein sequence ID" value="MCC2136232.1"/>
    <property type="molecule type" value="Genomic_DNA"/>
</dbReference>
<dbReference type="RefSeq" id="WP_176821453.1">
    <property type="nucleotide sequence ID" value="NZ_JAJEQC010000003.1"/>
</dbReference>
<reference evidence="1" key="1">
    <citation type="submission" date="2021-10" db="EMBL/GenBank/DDBJ databases">
        <title>Anaerobic single-cell dispensing facilitates the cultivation of human gut bacteria.</title>
        <authorList>
            <person name="Afrizal A."/>
        </authorList>
    </citation>
    <scope>NUCLEOTIDE SEQUENCE</scope>
    <source>
        <strain evidence="1">CLA-AA-H250</strain>
    </source>
</reference>
<sequence>MIIDTYQSGAVMRILQSGKIYRASPSISFKKEYAALIDMLDLHCECPIFGVVRGRKQNTGGRVSGAVRIRLNVPREYVKLTEYTDWADFLDNFKYTNPNDYSTIIVGSLDVKSSDHLRVVESLKHQRHLFQYKMPQAILEYIDPKWVVRYKVITNTREQEDRKEHRLNFFRW</sequence>
<comment type="caution">
    <text evidence="1">The sequence shown here is derived from an EMBL/GenBank/DDBJ whole genome shotgun (WGS) entry which is preliminary data.</text>
</comment>
<dbReference type="Proteomes" id="UP001199424">
    <property type="component" value="Unassembled WGS sequence"/>
</dbReference>
<keyword evidence="2" id="KW-1185">Reference proteome</keyword>
<gene>
    <name evidence="1" type="ORF">LKD31_04275</name>
</gene>
<name>A0AAE3DI59_9FIRM</name>
<evidence type="ECO:0000313" key="1">
    <source>
        <dbReference type="EMBL" id="MCC2136232.1"/>
    </source>
</evidence>
<proteinExistence type="predicted"/>
<protein>
    <submittedName>
        <fullName evidence="1">Uncharacterized protein</fullName>
    </submittedName>
</protein>